<evidence type="ECO:0000256" key="4">
    <source>
        <dbReference type="ARBA" id="ARBA00022729"/>
    </source>
</evidence>
<sequence length="188" mass="22002">IKSRPLPWQKATSYNLGIFASIAVTERLFLNFSPDGPSNFQFTPGSHTILLLLQFGIQQQYELGQYMRRRYSYFLSVVYKRSEIYVQSTDCDQTLMSAQATLAGLYPPTQGHIWNPRILWQPIPVHTVPLSHDNKLHFPLRDCPRFEELQNETQTSSEFLSRIQPYMVRLNEEEVKNKKKDFKTENLD</sequence>
<dbReference type="AlphaFoldDB" id="A0A8C9G3P6"/>
<dbReference type="Ensembl" id="ENSPSTT00000025597.1">
    <property type="protein sequence ID" value="ENSPSTP00000024326.1"/>
    <property type="gene ID" value="ENSPSTG00000017940.1"/>
</dbReference>
<dbReference type="SUPFAM" id="SSF53254">
    <property type="entry name" value="Phosphoglycerate mutase-like"/>
    <property type="match status" value="1"/>
</dbReference>
<dbReference type="EC" id="3.1.3.2" evidence="3"/>
<dbReference type="Pfam" id="PF00328">
    <property type="entry name" value="His_Phos_2"/>
    <property type="match status" value="1"/>
</dbReference>
<evidence type="ECO:0000313" key="8">
    <source>
        <dbReference type="Ensembl" id="ENSPSTP00000024326.1"/>
    </source>
</evidence>
<evidence type="ECO:0000256" key="3">
    <source>
        <dbReference type="ARBA" id="ARBA00012646"/>
    </source>
</evidence>
<dbReference type="PANTHER" id="PTHR11567">
    <property type="entry name" value="ACID PHOSPHATASE-RELATED"/>
    <property type="match status" value="1"/>
</dbReference>
<name>A0A8C9G3P6_PAVCR</name>
<keyword evidence="6" id="KW-1015">Disulfide bond</keyword>
<organism evidence="8 9">
    <name type="scientific">Pavo cristatus</name>
    <name type="common">Indian peafowl</name>
    <name type="synonym">Blue peafowl</name>
    <dbReference type="NCBI Taxonomy" id="9049"/>
    <lineage>
        <taxon>Eukaryota</taxon>
        <taxon>Metazoa</taxon>
        <taxon>Chordata</taxon>
        <taxon>Craniata</taxon>
        <taxon>Vertebrata</taxon>
        <taxon>Euteleostomi</taxon>
        <taxon>Archelosauria</taxon>
        <taxon>Archosauria</taxon>
        <taxon>Dinosauria</taxon>
        <taxon>Saurischia</taxon>
        <taxon>Theropoda</taxon>
        <taxon>Coelurosauria</taxon>
        <taxon>Aves</taxon>
        <taxon>Neognathae</taxon>
        <taxon>Galloanserae</taxon>
        <taxon>Galliformes</taxon>
        <taxon>Phasianidae</taxon>
        <taxon>Phasianinae</taxon>
        <taxon>Pavo</taxon>
    </lineage>
</organism>
<protein>
    <recommendedName>
        <fullName evidence="3">acid phosphatase</fullName>
        <ecNumber evidence="3">3.1.3.2</ecNumber>
    </recommendedName>
</protein>
<proteinExistence type="inferred from homology"/>
<evidence type="ECO:0000256" key="2">
    <source>
        <dbReference type="ARBA" id="ARBA00005375"/>
    </source>
</evidence>
<dbReference type="CDD" id="cd07061">
    <property type="entry name" value="HP_HAP_like"/>
    <property type="match status" value="1"/>
</dbReference>
<evidence type="ECO:0000256" key="1">
    <source>
        <dbReference type="ARBA" id="ARBA00000032"/>
    </source>
</evidence>
<dbReference type="InterPro" id="IPR000560">
    <property type="entry name" value="His_Pase_clade-2"/>
</dbReference>
<comment type="catalytic activity">
    <reaction evidence="1">
        <text>a phosphate monoester + H2O = an alcohol + phosphate</text>
        <dbReference type="Rhea" id="RHEA:15017"/>
        <dbReference type="ChEBI" id="CHEBI:15377"/>
        <dbReference type="ChEBI" id="CHEBI:30879"/>
        <dbReference type="ChEBI" id="CHEBI:43474"/>
        <dbReference type="ChEBI" id="CHEBI:67140"/>
        <dbReference type="EC" id="3.1.3.2"/>
    </reaction>
</comment>
<dbReference type="InterPro" id="IPR050645">
    <property type="entry name" value="Histidine_acid_phosphatase"/>
</dbReference>
<dbReference type="Gene3D" id="3.40.50.1240">
    <property type="entry name" value="Phosphoglycerate mutase-like"/>
    <property type="match status" value="1"/>
</dbReference>
<evidence type="ECO:0000256" key="5">
    <source>
        <dbReference type="ARBA" id="ARBA00022801"/>
    </source>
</evidence>
<dbReference type="PANTHER" id="PTHR11567:SF211">
    <property type="entry name" value="PROSTATIC ACID PHOSPHATASE"/>
    <property type="match status" value="1"/>
</dbReference>
<evidence type="ECO:0000313" key="9">
    <source>
        <dbReference type="Proteomes" id="UP000694428"/>
    </source>
</evidence>
<reference evidence="8" key="1">
    <citation type="submission" date="2025-08" db="UniProtKB">
        <authorList>
            <consortium name="Ensembl"/>
        </authorList>
    </citation>
    <scope>IDENTIFICATION</scope>
</reference>
<comment type="similarity">
    <text evidence="2">Belongs to the histidine acid phosphatase family.</text>
</comment>
<dbReference type="InterPro" id="IPR029033">
    <property type="entry name" value="His_PPase_superfam"/>
</dbReference>
<keyword evidence="5" id="KW-0378">Hydrolase</keyword>
<dbReference type="Proteomes" id="UP000694428">
    <property type="component" value="Unplaced"/>
</dbReference>
<reference evidence="8" key="2">
    <citation type="submission" date="2025-09" db="UniProtKB">
        <authorList>
            <consortium name="Ensembl"/>
        </authorList>
    </citation>
    <scope>IDENTIFICATION</scope>
</reference>
<evidence type="ECO:0000256" key="7">
    <source>
        <dbReference type="ARBA" id="ARBA00023180"/>
    </source>
</evidence>
<keyword evidence="7" id="KW-0325">Glycoprotein</keyword>
<keyword evidence="9" id="KW-1185">Reference proteome</keyword>
<dbReference type="GO" id="GO:0003993">
    <property type="term" value="F:acid phosphatase activity"/>
    <property type="evidence" value="ECO:0007669"/>
    <property type="project" value="UniProtKB-EC"/>
</dbReference>
<accession>A0A8C9G3P6</accession>
<dbReference type="GO" id="GO:0005886">
    <property type="term" value="C:plasma membrane"/>
    <property type="evidence" value="ECO:0007669"/>
    <property type="project" value="TreeGrafter"/>
</dbReference>
<evidence type="ECO:0000256" key="6">
    <source>
        <dbReference type="ARBA" id="ARBA00023157"/>
    </source>
</evidence>
<keyword evidence="4" id="KW-0732">Signal</keyword>